<reference evidence="2" key="2">
    <citation type="submission" date="2021-09" db="EMBL/GenBank/DDBJ databases">
        <authorList>
            <person name="Gilroy R."/>
        </authorList>
    </citation>
    <scope>NUCLEOTIDE SEQUENCE</scope>
    <source>
        <strain evidence="2">ChiGjej1B1-18357</strain>
    </source>
</reference>
<dbReference type="PANTHER" id="PTHR33383">
    <property type="entry name" value="MEMBRANE PROTEIN INSERTION EFFICIENCY FACTOR-RELATED"/>
    <property type="match status" value="1"/>
</dbReference>
<evidence type="ECO:0000256" key="1">
    <source>
        <dbReference type="HAMAP-Rule" id="MF_00386"/>
    </source>
</evidence>
<keyword evidence="1" id="KW-1003">Cell membrane</keyword>
<gene>
    <name evidence="2" type="primary">yidD</name>
    <name evidence="2" type="ORF">K8V11_04120</name>
</gene>
<dbReference type="SMART" id="SM01234">
    <property type="entry name" value="Haemolytic"/>
    <property type="match status" value="1"/>
</dbReference>
<dbReference type="HAMAP" id="MF_00386">
    <property type="entry name" value="UPF0161_YidD"/>
    <property type="match status" value="1"/>
</dbReference>
<keyword evidence="1" id="KW-0472">Membrane</keyword>
<evidence type="ECO:0000313" key="3">
    <source>
        <dbReference type="Proteomes" id="UP000776650"/>
    </source>
</evidence>
<reference evidence="2" key="1">
    <citation type="journal article" date="2021" name="PeerJ">
        <title>Extensive microbial diversity within the chicken gut microbiome revealed by metagenomics and culture.</title>
        <authorList>
            <person name="Gilroy R."/>
            <person name="Ravi A."/>
            <person name="Getino M."/>
            <person name="Pursley I."/>
            <person name="Horton D.L."/>
            <person name="Alikhan N.F."/>
            <person name="Baker D."/>
            <person name="Gharbi K."/>
            <person name="Hall N."/>
            <person name="Watson M."/>
            <person name="Adriaenssens E.M."/>
            <person name="Foster-Nyarko E."/>
            <person name="Jarju S."/>
            <person name="Secka A."/>
            <person name="Antonio M."/>
            <person name="Oren A."/>
            <person name="Chaudhuri R.R."/>
            <person name="La Ragione R."/>
            <person name="Hildebrand F."/>
            <person name="Pallen M.J."/>
        </authorList>
    </citation>
    <scope>NUCLEOTIDE SEQUENCE</scope>
    <source>
        <strain evidence="2">ChiGjej1B1-18357</strain>
    </source>
</reference>
<dbReference type="PANTHER" id="PTHR33383:SF1">
    <property type="entry name" value="MEMBRANE PROTEIN INSERTION EFFICIENCY FACTOR-RELATED"/>
    <property type="match status" value="1"/>
</dbReference>
<dbReference type="GO" id="GO:0005886">
    <property type="term" value="C:plasma membrane"/>
    <property type="evidence" value="ECO:0007669"/>
    <property type="project" value="UniProtKB-SubCell"/>
</dbReference>
<dbReference type="Proteomes" id="UP000776650">
    <property type="component" value="Unassembled WGS sequence"/>
</dbReference>
<comment type="function">
    <text evidence="1">Could be involved in insertion of integral membrane proteins into the membrane.</text>
</comment>
<protein>
    <recommendedName>
        <fullName evidence="1">Putative membrane protein insertion efficiency factor</fullName>
    </recommendedName>
</protein>
<dbReference type="Pfam" id="PF01809">
    <property type="entry name" value="YidD"/>
    <property type="match status" value="1"/>
</dbReference>
<name>A0A921F3I6_9ACTN</name>
<comment type="subcellular location">
    <subcellularLocation>
        <location evidence="1">Cell membrane</location>
        <topology evidence="1">Peripheral membrane protein</topology>
        <orientation evidence="1">Cytoplasmic side</orientation>
    </subcellularLocation>
</comment>
<dbReference type="AlphaFoldDB" id="A0A921F3I6"/>
<dbReference type="NCBIfam" id="TIGR00278">
    <property type="entry name" value="membrane protein insertion efficiency factor YidD"/>
    <property type="match status" value="1"/>
</dbReference>
<comment type="similarity">
    <text evidence="1">Belongs to the UPF0161 family.</text>
</comment>
<evidence type="ECO:0000313" key="2">
    <source>
        <dbReference type="EMBL" id="HJE90178.1"/>
    </source>
</evidence>
<comment type="caution">
    <text evidence="2">The sequence shown here is derived from an EMBL/GenBank/DDBJ whole genome shotgun (WGS) entry which is preliminary data.</text>
</comment>
<sequence>MSRDDTNRGSLASRGLTLIVVFYREAVSPLFPPSCRFEPTCSAYALEALKVHGALRGSGLIMWRILRCAPWSKGGWDPVPPARSP</sequence>
<accession>A0A921F3I6</accession>
<organism evidence="2 3">
    <name type="scientific">Dietzia timorensis</name>
    <dbReference type="NCBI Taxonomy" id="499555"/>
    <lineage>
        <taxon>Bacteria</taxon>
        <taxon>Bacillati</taxon>
        <taxon>Actinomycetota</taxon>
        <taxon>Actinomycetes</taxon>
        <taxon>Mycobacteriales</taxon>
        <taxon>Dietziaceae</taxon>
        <taxon>Dietzia</taxon>
    </lineage>
</organism>
<dbReference type="InterPro" id="IPR002696">
    <property type="entry name" value="Membr_insert_effic_factor_YidD"/>
</dbReference>
<dbReference type="EMBL" id="DYXM01000076">
    <property type="protein sequence ID" value="HJE90178.1"/>
    <property type="molecule type" value="Genomic_DNA"/>
</dbReference>
<proteinExistence type="inferred from homology"/>